<dbReference type="PRINTS" id="PR00502">
    <property type="entry name" value="NUDIXFAMILY"/>
</dbReference>
<accession>A0A1Z4LMI5</accession>
<sequence length="207" mass="23442">MQFKWLKWAQQIKSVAQKGLLYSKNPHQIEDYQLLRNIAAEIISSHTQIEQSEILDLLIKEIGYPTPKVGVSAAVFADDKILLVKERSDGLWSLPGGFAEVGESPGEVAVRETFEESGYQTRPIKLLAVYDNNNSKHGHTPFLQGLYKLIFQCEMIGGSVTTSIETEDVEFFAEDNIPQLSIRKVTPTQINQIFEHYRNPDLPTDFD</sequence>
<reference evidence="5 6" key="1">
    <citation type="submission" date="2017-06" db="EMBL/GenBank/DDBJ databases">
        <title>Genome sequencing of cyanobaciteial culture collection at National Institute for Environmental Studies (NIES).</title>
        <authorList>
            <person name="Hirose Y."/>
            <person name="Shimura Y."/>
            <person name="Fujisawa T."/>
            <person name="Nakamura Y."/>
            <person name="Kawachi M."/>
        </authorList>
    </citation>
    <scope>NUCLEOTIDE SEQUENCE [LARGE SCALE GENOMIC DNA]</scope>
    <source>
        <strain evidence="5 6">NIES-267</strain>
    </source>
</reference>
<dbReference type="GO" id="GO:0016787">
    <property type="term" value="F:hydrolase activity"/>
    <property type="evidence" value="ECO:0007669"/>
    <property type="project" value="UniProtKB-KW"/>
</dbReference>
<dbReference type="OrthoDB" id="9804442at2"/>
<dbReference type="Pfam" id="PF00293">
    <property type="entry name" value="NUDIX"/>
    <property type="match status" value="1"/>
</dbReference>
<dbReference type="InterPro" id="IPR000086">
    <property type="entry name" value="NUDIX_hydrolase_dom"/>
</dbReference>
<dbReference type="PANTHER" id="PTHR43046">
    <property type="entry name" value="GDP-MANNOSE MANNOSYL HYDROLASE"/>
    <property type="match status" value="1"/>
</dbReference>
<dbReference type="InterPro" id="IPR020476">
    <property type="entry name" value="Nudix_hydrolase"/>
</dbReference>
<evidence type="ECO:0000256" key="3">
    <source>
        <dbReference type="RuleBase" id="RU003476"/>
    </source>
</evidence>
<dbReference type="PROSITE" id="PS00893">
    <property type="entry name" value="NUDIX_BOX"/>
    <property type="match status" value="1"/>
</dbReference>
<dbReference type="InterPro" id="IPR059176">
    <property type="entry name" value="UDP-X_N"/>
</dbReference>
<dbReference type="CDD" id="cd04672">
    <property type="entry name" value="NUDIX_CDP-Chase_like"/>
    <property type="match status" value="1"/>
</dbReference>
<gene>
    <name evidence="5" type="ORF">NIES267_17870</name>
</gene>
<evidence type="ECO:0000256" key="2">
    <source>
        <dbReference type="ARBA" id="ARBA00022801"/>
    </source>
</evidence>
<dbReference type="Pfam" id="PF12535">
    <property type="entry name" value="Nudix_N"/>
    <property type="match status" value="1"/>
</dbReference>
<keyword evidence="2 3" id="KW-0378">Hydrolase</keyword>
<organism evidence="5 6">
    <name type="scientific">Calothrix parasitica NIES-267</name>
    <dbReference type="NCBI Taxonomy" id="1973488"/>
    <lineage>
        <taxon>Bacteria</taxon>
        <taxon>Bacillati</taxon>
        <taxon>Cyanobacteriota</taxon>
        <taxon>Cyanophyceae</taxon>
        <taxon>Nostocales</taxon>
        <taxon>Calotrichaceae</taxon>
        <taxon>Calothrix</taxon>
    </lineage>
</organism>
<evidence type="ECO:0000313" key="5">
    <source>
        <dbReference type="EMBL" id="BAY82308.1"/>
    </source>
</evidence>
<dbReference type="InterPro" id="IPR015797">
    <property type="entry name" value="NUDIX_hydrolase-like_dom_sf"/>
</dbReference>
<keyword evidence="6" id="KW-1185">Reference proteome</keyword>
<dbReference type="Proteomes" id="UP000218418">
    <property type="component" value="Chromosome"/>
</dbReference>
<comment type="cofactor">
    <cofactor evidence="1">
        <name>Mg(2+)</name>
        <dbReference type="ChEBI" id="CHEBI:18420"/>
    </cofactor>
</comment>
<dbReference type="PANTHER" id="PTHR43046:SF16">
    <property type="entry name" value="ADP-RIBOSE PYROPHOSPHATASE YJHB-RELATED"/>
    <property type="match status" value="1"/>
</dbReference>
<dbReference type="InterPro" id="IPR020084">
    <property type="entry name" value="NUDIX_hydrolase_CS"/>
</dbReference>
<dbReference type="Gene3D" id="3.90.79.10">
    <property type="entry name" value="Nucleoside Triphosphate Pyrophosphohydrolase"/>
    <property type="match status" value="1"/>
</dbReference>
<feature type="domain" description="Nudix hydrolase" evidence="4">
    <location>
        <begin position="66"/>
        <end position="194"/>
    </location>
</feature>
<dbReference type="AlphaFoldDB" id="A0A1Z4LMI5"/>
<dbReference type="PROSITE" id="PS51462">
    <property type="entry name" value="NUDIX"/>
    <property type="match status" value="1"/>
</dbReference>
<dbReference type="EMBL" id="AP018227">
    <property type="protein sequence ID" value="BAY82308.1"/>
    <property type="molecule type" value="Genomic_DNA"/>
</dbReference>
<evidence type="ECO:0000259" key="4">
    <source>
        <dbReference type="PROSITE" id="PS51462"/>
    </source>
</evidence>
<dbReference type="Gene3D" id="6.10.250.1120">
    <property type="match status" value="1"/>
</dbReference>
<proteinExistence type="inferred from homology"/>
<evidence type="ECO:0000313" key="6">
    <source>
        <dbReference type="Proteomes" id="UP000218418"/>
    </source>
</evidence>
<dbReference type="SUPFAM" id="SSF55811">
    <property type="entry name" value="Nudix"/>
    <property type="match status" value="1"/>
</dbReference>
<comment type="similarity">
    <text evidence="3">Belongs to the Nudix hydrolase family.</text>
</comment>
<name>A0A1Z4LMI5_9CYAN</name>
<evidence type="ECO:0000256" key="1">
    <source>
        <dbReference type="ARBA" id="ARBA00001946"/>
    </source>
</evidence>
<protein>
    <submittedName>
        <fullName evidence="5">NUDIX hydrolase</fullName>
    </submittedName>
</protein>